<reference evidence="2 4" key="2">
    <citation type="submission" date="2018-12" db="EMBL/GenBank/DDBJ databases">
        <title>Streptomyces griseoviridis F1-27 complete genome.</title>
        <authorList>
            <person name="Mariita R.M."/>
            <person name="Sello J.K."/>
        </authorList>
    </citation>
    <scope>NUCLEOTIDE SEQUENCE [LARGE SCALE GENOMIC DNA]</scope>
    <source>
        <strain evidence="2 4">F1-27</strain>
    </source>
</reference>
<dbReference type="PROSITE" id="PS50075">
    <property type="entry name" value="CARRIER"/>
    <property type="match status" value="1"/>
</dbReference>
<evidence type="ECO:0000313" key="4">
    <source>
        <dbReference type="Proteomes" id="UP000271291"/>
    </source>
</evidence>
<dbReference type="Gene3D" id="1.10.1200.10">
    <property type="entry name" value="ACP-like"/>
    <property type="match status" value="1"/>
</dbReference>
<dbReference type="EMBL" id="CP034687">
    <property type="protein sequence ID" value="AZS88844.1"/>
    <property type="molecule type" value="Genomic_DNA"/>
</dbReference>
<proteinExistence type="predicted"/>
<dbReference type="AlphaFoldDB" id="A0A3S9ZM62"/>
<accession>A0A3S9ZM62</accession>
<dbReference type="EMBL" id="CP029078">
    <property type="protein sequence ID" value="QCN84316.1"/>
    <property type="molecule type" value="Genomic_DNA"/>
</dbReference>
<dbReference type="KEGG" id="sgd:ELQ87_34850"/>
<dbReference type="OrthoDB" id="4228143at2"/>
<dbReference type="Proteomes" id="UP000501753">
    <property type="component" value="Chromosome"/>
</dbReference>
<organism evidence="2 4">
    <name type="scientific">Streptomyces griseoviridis</name>
    <dbReference type="NCBI Taxonomy" id="45398"/>
    <lineage>
        <taxon>Bacteria</taxon>
        <taxon>Bacillati</taxon>
        <taxon>Actinomycetota</taxon>
        <taxon>Actinomycetes</taxon>
        <taxon>Kitasatosporales</taxon>
        <taxon>Streptomycetaceae</taxon>
        <taxon>Streptomyces</taxon>
    </lineage>
</organism>
<gene>
    <name evidence="3" type="ORF">DDJ31_04410</name>
    <name evidence="2" type="ORF">ELQ87_34850</name>
</gene>
<feature type="domain" description="Carrier" evidence="1">
    <location>
        <begin position="2"/>
        <end position="77"/>
    </location>
</feature>
<keyword evidence="5" id="KW-1185">Reference proteome</keyword>
<evidence type="ECO:0000313" key="3">
    <source>
        <dbReference type="EMBL" id="QCN84316.1"/>
    </source>
</evidence>
<dbReference type="InterPro" id="IPR036736">
    <property type="entry name" value="ACP-like_sf"/>
</dbReference>
<dbReference type="Pfam" id="PF00550">
    <property type="entry name" value="PP-binding"/>
    <property type="match status" value="1"/>
</dbReference>
<protein>
    <submittedName>
        <fullName evidence="2">Acyl carrier protein</fullName>
    </submittedName>
</protein>
<name>A0A3S9ZM62_STRGD</name>
<dbReference type="SUPFAM" id="SSF47336">
    <property type="entry name" value="ACP-like"/>
    <property type="match status" value="1"/>
</dbReference>
<evidence type="ECO:0000313" key="5">
    <source>
        <dbReference type="Proteomes" id="UP000501753"/>
    </source>
</evidence>
<dbReference type="RefSeq" id="WP_127181614.1">
    <property type="nucleotide sequence ID" value="NZ_CP029078.1"/>
</dbReference>
<dbReference type="Proteomes" id="UP000271291">
    <property type="component" value="Chromosome"/>
</dbReference>
<reference evidence="3 5" key="1">
    <citation type="submission" date="2018-04" db="EMBL/GenBank/DDBJ databases">
        <title>Complete genome sequences of Streptomyces griseoviridis K61 and characterization of antagonistic properties of biological control agents.</title>
        <authorList>
            <person name="Mariita R.M."/>
            <person name="Sello J.K."/>
        </authorList>
    </citation>
    <scope>NUCLEOTIDE SEQUENCE [LARGE SCALE GENOMIC DNA]</scope>
    <source>
        <strain evidence="3 5">K61</strain>
    </source>
</reference>
<evidence type="ECO:0000313" key="2">
    <source>
        <dbReference type="EMBL" id="AZS88844.1"/>
    </source>
</evidence>
<sequence>MPDVMTTLPGLVARVTRHPADEITADSPFTGLGRWGSLVAVRLLATVEQAYGVRLDLRHYLTIRTVGELADEIDRRLETRATPAG</sequence>
<evidence type="ECO:0000259" key="1">
    <source>
        <dbReference type="PROSITE" id="PS50075"/>
    </source>
</evidence>
<dbReference type="InterPro" id="IPR009081">
    <property type="entry name" value="PP-bd_ACP"/>
</dbReference>